<dbReference type="RefSeq" id="XP_031866268.1">
    <property type="nucleotide sequence ID" value="XM_032017625.1"/>
</dbReference>
<feature type="compositionally biased region" description="Polar residues" evidence="1">
    <location>
        <begin position="28"/>
        <end position="38"/>
    </location>
</feature>
<dbReference type="AlphaFoldDB" id="A0A370TDL3"/>
<feature type="compositionally biased region" description="Polar residues" evidence="1">
    <location>
        <begin position="113"/>
        <end position="122"/>
    </location>
</feature>
<protein>
    <submittedName>
        <fullName evidence="2">Uncharacterized protein</fullName>
    </submittedName>
</protein>
<dbReference type="GeneID" id="43601851"/>
<organism evidence="2 3">
    <name type="scientific">Venustampulla echinocandica</name>
    <dbReference type="NCBI Taxonomy" id="2656787"/>
    <lineage>
        <taxon>Eukaryota</taxon>
        <taxon>Fungi</taxon>
        <taxon>Dikarya</taxon>
        <taxon>Ascomycota</taxon>
        <taxon>Pezizomycotina</taxon>
        <taxon>Leotiomycetes</taxon>
        <taxon>Helotiales</taxon>
        <taxon>Pleuroascaceae</taxon>
        <taxon>Venustampulla</taxon>
    </lineage>
</organism>
<evidence type="ECO:0000313" key="3">
    <source>
        <dbReference type="Proteomes" id="UP000254866"/>
    </source>
</evidence>
<dbReference type="EMBL" id="NPIC01000010">
    <property type="protein sequence ID" value="RDL32546.1"/>
    <property type="molecule type" value="Genomic_DNA"/>
</dbReference>
<feature type="compositionally biased region" description="Basic and acidic residues" evidence="1">
    <location>
        <begin position="41"/>
        <end position="56"/>
    </location>
</feature>
<accession>A0A370TDL3</accession>
<proteinExistence type="predicted"/>
<name>A0A370TDL3_9HELO</name>
<evidence type="ECO:0000313" key="2">
    <source>
        <dbReference type="EMBL" id="RDL32546.1"/>
    </source>
</evidence>
<comment type="caution">
    <text evidence="2">The sequence shown here is derived from an EMBL/GenBank/DDBJ whole genome shotgun (WGS) entry which is preliminary data.</text>
</comment>
<feature type="region of interest" description="Disordered" evidence="1">
    <location>
        <begin position="1"/>
        <end position="74"/>
    </location>
</feature>
<evidence type="ECO:0000256" key="1">
    <source>
        <dbReference type="SAM" id="MobiDB-lite"/>
    </source>
</evidence>
<feature type="compositionally biased region" description="Low complexity" evidence="1">
    <location>
        <begin position="9"/>
        <end position="22"/>
    </location>
</feature>
<feature type="region of interest" description="Disordered" evidence="1">
    <location>
        <begin position="92"/>
        <end position="122"/>
    </location>
</feature>
<dbReference type="Proteomes" id="UP000254866">
    <property type="component" value="Unassembled WGS sequence"/>
</dbReference>
<keyword evidence="3" id="KW-1185">Reference proteome</keyword>
<sequence length="122" mass="13210">MSCPSTSRPVPANPANPASIAPGLGTPSGRSTGNNSNALEVETKRDGERDRERSRSDSGSGSGIATHPSTQWECQHPTYSTSLLTHWTAEPGIPRSSCRWRRTATPEPIPYGSSWSWRRCTS</sequence>
<gene>
    <name evidence="2" type="ORF">BP5553_09002</name>
</gene>
<reference evidence="2 3" key="1">
    <citation type="journal article" date="2018" name="IMA Fungus">
        <title>IMA Genome-F 9: Draft genome sequence of Annulohypoxylon stygium, Aspergillus mulundensis, Berkeleyomyces basicola (syn. Thielaviopsis basicola), Ceratocystis smalleyi, two Cercospora beticola strains, Coleophoma cylindrospora, Fusarium fracticaudum, Phialophora cf. hyalina, and Morchella septimelata.</title>
        <authorList>
            <person name="Wingfield B.D."/>
            <person name="Bills G.F."/>
            <person name="Dong Y."/>
            <person name="Huang W."/>
            <person name="Nel W.J."/>
            <person name="Swalarsk-Parry B.S."/>
            <person name="Vaghefi N."/>
            <person name="Wilken P.M."/>
            <person name="An Z."/>
            <person name="de Beer Z.W."/>
            <person name="De Vos L."/>
            <person name="Chen L."/>
            <person name="Duong T.A."/>
            <person name="Gao Y."/>
            <person name="Hammerbacher A."/>
            <person name="Kikkert J.R."/>
            <person name="Li Y."/>
            <person name="Li H."/>
            <person name="Li K."/>
            <person name="Li Q."/>
            <person name="Liu X."/>
            <person name="Ma X."/>
            <person name="Naidoo K."/>
            <person name="Pethybridge S.J."/>
            <person name="Sun J."/>
            <person name="Steenkamp E.T."/>
            <person name="van der Nest M.A."/>
            <person name="van Wyk S."/>
            <person name="Wingfield M.J."/>
            <person name="Xiong C."/>
            <person name="Yue Q."/>
            <person name="Zhang X."/>
        </authorList>
    </citation>
    <scope>NUCLEOTIDE SEQUENCE [LARGE SCALE GENOMIC DNA]</scope>
    <source>
        <strain evidence="2 3">BP 5553</strain>
    </source>
</reference>